<proteinExistence type="predicted"/>
<sequence>MSEYVRGVAMTFNLPEDESLSAAVFPFELIGSYVPEQDIPRYRFELEHKVKRDITEFRDEMEMRTIHQMYQRRMQQQQQPPSPQLPPHKQQQQQSQQKQAPPPSIARATSTPLNSRMSLPVASALSRPSAAIIHFDNDADESADDNSIISPRPNTNHHAGYGAPLLRISPDTVKTRLPAIKKPDEPKPMSSRIKGLFRSKPRPTSNA</sequence>
<keyword evidence="2" id="KW-1185">Reference proteome</keyword>
<protein>
    <submittedName>
        <fullName evidence="1">Uncharacterized protein</fullName>
    </submittedName>
</protein>
<gene>
    <name evidence="1" type="ORF">H4R21_004567</name>
</gene>
<evidence type="ECO:0000313" key="2">
    <source>
        <dbReference type="Proteomes" id="UP001140087"/>
    </source>
</evidence>
<dbReference type="EMBL" id="JANBUN010001766">
    <property type="protein sequence ID" value="KAJ2796812.1"/>
    <property type="molecule type" value="Genomic_DNA"/>
</dbReference>
<comment type="caution">
    <text evidence="1">The sequence shown here is derived from an EMBL/GenBank/DDBJ whole genome shotgun (WGS) entry which is preliminary data.</text>
</comment>
<dbReference type="Proteomes" id="UP001140087">
    <property type="component" value="Unassembled WGS sequence"/>
</dbReference>
<organism evidence="1 2">
    <name type="scientific">Coemansia helicoidea</name>
    <dbReference type="NCBI Taxonomy" id="1286919"/>
    <lineage>
        <taxon>Eukaryota</taxon>
        <taxon>Fungi</taxon>
        <taxon>Fungi incertae sedis</taxon>
        <taxon>Zoopagomycota</taxon>
        <taxon>Kickxellomycotina</taxon>
        <taxon>Kickxellomycetes</taxon>
        <taxon>Kickxellales</taxon>
        <taxon>Kickxellaceae</taxon>
        <taxon>Coemansia</taxon>
    </lineage>
</organism>
<reference evidence="1" key="1">
    <citation type="submission" date="2022-07" db="EMBL/GenBank/DDBJ databases">
        <title>Phylogenomic reconstructions and comparative analyses of Kickxellomycotina fungi.</title>
        <authorList>
            <person name="Reynolds N.K."/>
            <person name="Stajich J.E."/>
            <person name="Barry K."/>
            <person name="Grigoriev I.V."/>
            <person name="Crous P."/>
            <person name="Smith M.E."/>
        </authorList>
    </citation>
    <scope>NUCLEOTIDE SEQUENCE</scope>
    <source>
        <strain evidence="1">BCRC 34780</strain>
    </source>
</reference>
<accession>A0ACC1KXA8</accession>
<name>A0ACC1KXA8_9FUNG</name>
<evidence type="ECO:0000313" key="1">
    <source>
        <dbReference type="EMBL" id="KAJ2796812.1"/>
    </source>
</evidence>